<evidence type="ECO:0000313" key="1">
    <source>
        <dbReference type="EMBL" id="CAF0886984.1"/>
    </source>
</evidence>
<evidence type="ECO:0000313" key="2">
    <source>
        <dbReference type="Proteomes" id="UP000663854"/>
    </source>
</evidence>
<dbReference type="EMBL" id="CAJNOH010000122">
    <property type="protein sequence ID" value="CAF0886984.1"/>
    <property type="molecule type" value="Genomic_DNA"/>
</dbReference>
<reference evidence="1" key="1">
    <citation type="submission" date="2021-02" db="EMBL/GenBank/DDBJ databases">
        <authorList>
            <person name="Nowell W R."/>
        </authorList>
    </citation>
    <scope>NUCLEOTIDE SEQUENCE</scope>
</reference>
<proteinExistence type="predicted"/>
<accession>A0A813YNH1</accession>
<dbReference type="Proteomes" id="UP000663854">
    <property type="component" value="Unassembled WGS sequence"/>
</dbReference>
<dbReference type="AlphaFoldDB" id="A0A813YNH1"/>
<name>A0A813YNH1_9BILA</name>
<protein>
    <submittedName>
        <fullName evidence="1">Uncharacterized protein</fullName>
    </submittedName>
</protein>
<comment type="caution">
    <text evidence="1">The sequence shown here is derived from an EMBL/GenBank/DDBJ whole genome shotgun (WGS) entry which is preliminary data.</text>
</comment>
<gene>
    <name evidence="1" type="ORF">PYM288_LOCUS8834</name>
</gene>
<sequence>MIILIKNMTNNLDDINMNFIYDYCQQMTKQLLELAQKFARKSRRPSTKLTCNDLINAFDCMNILYKQKIVQNEEHFLRNSFDQMFEIEYK</sequence>
<organism evidence="1 2">
    <name type="scientific">Rotaria sordida</name>
    <dbReference type="NCBI Taxonomy" id="392033"/>
    <lineage>
        <taxon>Eukaryota</taxon>
        <taxon>Metazoa</taxon>
        <taxon>Spiralia</taxon>
        <taxon>Gnathifera</taxon>
        <taxon>Rotifera</taxon>
        <taxon>Eurotatoria</taxon>
        <taxon>Bdelloidea</taxon>
        <taxon>Philodinida</taxon>
        <taxon>Philodinidae</taxon>
        <taxon>Rotaria</taxon>
    </lineage>
</organism>